<evidence type="ECO:0000313" key="1">
    <source>
        <dbReference type="EMBL" id="MBE9022160.1"/>
    </source>
</evidence>
<dbReference type="Proteomes" id="UP000622533">
    <property type="component" value="Unassembled WGS sequence"/>
</dbReference>
<reference evidence="1" key="1">
    <citation type="submission" date="2020-10" db="EMBL/GenBank/DDBJ databases">
        <authorList>
            <person name="Castelo-Branco R."/>
            <person name="Eusebio N."/>
            <person name="Adriana R."/>
            <person name="Vieira A."/>
            <person name="Brugerolle De Fraissinette N."/>
            <person name="Rezende De Castro R."/>
            <person name="Schneider M.P."/>
            <person name="Vasconcelos V."/>
            <person name="Leao P.N."/>
        </authorList>
    </citation>
    <scope>NUCLEOTIDE SEQUENCE</scope>
    <source>
        <strain evidence="1">LEGE 12446</strain>
    </source>
</reference>
<proteinExistence type="predicted"/>
<dbReference type="EMBL" id="JADEXS010000062">
    <property type="protein sequence ID" value="MBE9022160.1"/>
    <property type="molecule type" value="Genomic_DNA"/>
</dbReference>
<keyword evidence="2" id="KW-1185">Reference proteome</keyword>
<comment type="caution">
    <text evidence="1">The sequence shown here is derived from an EMBL/GenBank/DDBJ whole genome shotgun (WGS) entry which is preliminary data.</text>
</comment>
<dbReference type="RefSeq" id="WP_193914663.1">
    <property type="nucleotide sequence ID" value="NZ_JADEXS020000006.1"/>
</dbReference>
<dbReference type="AlphaFoldDB" id="A0A8J6ZJ10"/>
<accession>A0A8J6ZJ10</accession>
<organism evidence="1 2">
    <name type="scientific">Desmonostoc muscorum LEGE 12446</name>
    <dbReference type="NCBI Taxonomy" id="1828758"/>
    <lineage>
        <taxon>Bacteria</taxon>
        <taxon>Bacillati</taxon>
        <taxon>Cyanobacteriota</taxon>
        <taxon>Cyanophyceae</taxon>
        <taxon>Nostocales</taxon>
        <taxon>Nostocaceae</taxon>
        <taxon>Desmonostoc</taxon>
    </lineage>
</organism>
<evidence type="ECO:0000313" key="2">
    <source>
        <dbReference type="Proteomes" id="UP000622533"/>
    </source>
</evidence>
<name>A0A8J6ZJ10_DESMC</name>
<gene>
    <name evidence="1" type="ORF">IQ276_06850</name>
</gene>
<protein>
    <submittedName>
        <fullName evidence="1">Uncharacterized protein</fullName>
    </submittedName>
</protein>
<sequence>MATRIAKINANGRVHDDDSGDVFGTDEEEAYSFSKNVTLEQGGFSKSYEDSKTVDGEVRLTIKLDMQADGAGVITASGVVELWEGPSWNMGGSKGIDATNIMLGETKSVYDGRVDDSEGDWATVKLEIQNANGV</sequence>